<evidence type="ECO:0000256" key="4">
    <source>
        <dbReference type="ARBA" id="ARBA00005408"/>
    </source>
</evidence>
<evidence type="ECO:0000313" key="19">
    <source>
        <dbReference type="EMBL" id="OYD07488.1"/>
    </source>
</evidence>
<evidence type="ECO:0000256" key="9">
    <source>
        <dbReference type="ARBA" id="ARBA00022741"/>
    </source>
</evidence>
<evidence type="ECO:0000259" key="18">
    <source>
        <dbReference type="Pfam" id="PF00485"/>
    </source>
</evidence>
<dbReference type="Gene3D" id="3.40.50.300">
    <property type="entry name" value="P-loop containing nucleotide triphosphate hydrolases"/>
    <property type="match status" value="1"/>
</dbReference>
<evidence type="ECO:0000256" key="10">
    <source>
        <dbReference type="ARBA" id="ARBA00022777"/>
    </source>
</evidence>
<protein>
    <recommendedName>
        <fullName evidence="6 16">Uridine kinase</fullName>
        <ecNumber evidence="5 16">2.7.1.48</ecNumber>
    </recommendedName>
    <alternativeName>
        <fullName evidence="12 16">Cytidine monophosphokinase</fullName>
    </alternativeName>
    <alternativeName>
        <fullName evidence="13 16">Uridine monophosphokinase</fullName>
    </alternativeName>
</protein>
<dbReference type="OrthoDB" id="9777642at2"/>
<dbReference type="GO" id="GO:0044211">
    <property type="term" value="P:CTP salvage"/>
    <property type="evidence" value="ECO:0007669"/>
    <property type="project" value="UniProtKB-UniRule"/>
</dbReference>
<keyword evidence="7 16" id="KW-0963">Cytoplasm</keyword>
<dbReference type="AlphaFoldDB" id="A0A235B597"/>
<sequence>MKRPVIIGVAGGSGSGKTTVARNICERFSDSVALIEQDAYYKDQSHLPMEERIKTNYDHPLAFDHELLISHIEELIRGRPIQKPVYDYTRHTRSPEKVTVHPKDVIILEGILLLEEERLRELMDIKAFVDTDADVRILRRLERDVKSRGRSLDSVIQQYLTVVRPMHLQFIEPSKRYADLIIPEGGYNQVAVNLLINQIQTIVSKEQTGSHNAPAQSGDGNPL</sequence>
<evidence type="ECO:0000256" key="12">
    <source>
        <dbReference type="ARBA" id="ARBA00030641"/>
    </source>
</evidence>
<proteinExistence type="inferred from homology"/>
<evidence type="ECO:0000256" key="2">
    <source>
        <dbReference type="ARBA" id="ARBA00004690"/>
    </source>
</evidence>
<dbReference type="HAMAP" id="MF_00551">
    <property type="entry name" value="Uridine_kinase"/>
    <property type="match status" value="1"/>
</dbReference>
<comment type="pathway">
    <text evidence="2 16 17">Pyrimidine metabolism; UMP biosynthesis via salvage pathway; UMP from uridine: step 1/1.</text>
</comment>
<evidence type="ECO:0000256" key="6">
    <source>
        <dbReference type="ARBA" id="ARBA00021478"/>
    </source>
</evidence>
<dbReference type="GO" id="GO:0005737">
    <property type="term" value="C:cytoplasm"/>
    <property type="evidence" value="ECO:0007669"/>
    <property type="project" value="UniProtKB-SubCell"/>
</dbReference>
<dbReference type="GO" id="GO:0004849">
    <property type="term" value="F:uridine kinase activity"/>
    <property type="evidence" value="ECO:0007669"/>
    <property type="project" value="UniProtKB-UniRule"/>
</dbReference>
<dbReference type="PANTHER" id="PTHR10285">
    <property type="entry name" value="URIDINE KINASE"/>
    <property type="match status" value="1"/>
</dbReference>
<dbReference type="CDD" id="cd02023">
    <property type="entry name" value="UMPK"/>
    <property type="match status" value="1"/>
</dbReference>
<dbReference type="PRINTS" id="PR00988">
    <property type="entry name" value="URIDINKINASE"/>
</dbReference>
<dbReference type="EMBL" id="NOWF01000006">
    <property type="protein sequence ID" value="OYD07488.1"/>
    <property type="molecule type" value="Genomic_DNA"/>
</dbReference>
<dbReference type="InterPro" id="IPR026008">
    <property type="entry name" value="Uridine_kinase"/>
</dbReference>
<dbReference type="Pfam" id="PF00485">
    <property type="entry name" value="PRK"/>
    <property type="match status" value="1"/>
</dbReference>
<dbReference type="InterPro" id="IPR000764">
    <property type="entry name" value="Uridine_kinase-like"/>
</dbReference>
<keyword evidence="10 16" id="KW-0418">Kinase</keyword>
<evidence type="ECO:0000256" key="11">
    <source>
        <dbReference type="ARBA" id="ARBA00022840"/>
    </source>
</evidence>
<evidence type="ECO:0000256" key="15">
    <source>
        <dbReference type="ARBA" id="ARBA00048909"/>
    </source>
</evidence>
<keyword evidence="9 16" id="KW-0547">Nucleotide-binding</keyword>
<evidence type="ECO:0000256" key="8">
    <source>
        <dbReference type="ARBA" id="ARBA00022679"/>
    </source>
</evidence>
<evidence type="ECO:0000256" key="14">
    <source>
        <dbReference type="ARBA" id="ARBA00047436"/>
    </source>
</evidence>
<evidence type="ECO:0000256" key="16">
    <source>
        <dbReference type="HAMAP-Rule" id="MF_00551"/>
    </source>
</evidence>
<feature type="binding site" evidence="16">
    <location>
        <begin position="11"/>
        <end position="18"/>
    </location>
    <ligand>
        <name>ATP</name>
        <dbReference type="ChEBI" id="CHEBI:30616"/>
    </ligand>
</feature>
<comment type="caution">
    <text evidence="19">The sequence shown here is derived from an EMBL/GenBank/DDBJ whole genome shotgun (WGS) entry which is preliminary data.</text>
</comment>
<evidence type="ECO:0000313" key="20">
    <source>
        <dbReference type="Proteomes" id="UP000215459"/>
    </source>
</evidence>
<organism evidence="19 20">
    <name type="scientific">Paludifilum halophilum</name>
    <dbReference type="NCBI Taxonomy" id="1642702"/>
    <lineage>
        <taxon>Bacteria</taxon>
        <taxon>Bacillati</taxon>
        <taxon>Bacillota</taxon>
        <taxon>Bacilli</taxon>
        <taxon>Bacillales</taxon>
        <taxon>Thermoactinomycetaceae</taxon>
        <taxon>Paludifilum</taxon>
    </lineage>
</organism>
<dbReference type="Proteomes" id="UP000215459">
    <property type="component" value="Unassembled WGS sequence"/>
</dbReference>
<dbReference type="GO" id="GO:0044206">
    <property type="term" value="P:UMP salvage"/>
    <property type="evidence" value="ECO:0007669"/>
    <property type="project" value="UniProtKB-UniRule"/>
</dbReference>
<evidence type="ECO:0000256" key="3">
    <source>
        <dbReference type="ARBA" id="ARBA00004784"/>
    </source>
</evidence>
<evidence type="ECO:0000256" key="17">
    <source>
        <dbReference type="RuleBase" id="RU003825"/>
    </source>
</evidence>
<keyword evidence="8 16" id="KW-0808">Transferase</keyword>
<dbReference type="NCBIfam" id="NF004018">
    <property type="entry name" value="PRK05480.1"/>
    <property type="match status" value="1"/>
</dbReference>
<dbReference type="SUPFAM" id="SSF52540">
    <property type="entry name" value="P-loop containing nucleoside triphosphate hydrolases"/>
    <property type="match status" value="1"/>
</dbReference>
<feature type="domain" description="Phosphoribulokinase/uridine kinase" evidence="18">
    <location>
        <begin position="6"/>
        <end position="190"/>
    </location>
</feature>
<dbReference type="RefSeq" id="WP_094264724.1">
    <property type="nucleotide sequence ID" value="NZ_NOWF01000006.1"/>
</dbReference>
<dbReference type="EC" id="2.7.1.48" evidence="5 16"/>
<evidence type="ECO:0000256" key="5">
    <source>
        <dbReference type="ARBA" id="ARBA00012137"/>
    </source>
</evidence>
<dbReference type="InterPro" id="IPR006083">
    <property type="entry name" value="PRK/URK"/>
</dbReference>
<gene>
    <name evidence="16" type="primary">udk</name>
    <name evidence="19" type="ORF">CHM34_11350</name>
</gene>
<dbReference type="NCBIfam" id="TIGR00235">
    <property type="entry name" value="udk"/>
    <property type="match status" value="1"/>
</dbReference>
<comment type="similarity">
    <text evidence="4 16 17">Belongs to the uridine kinase family.</text>
</comment>
<comment type="catalytic activity">
    <reaction evidence="15 16 17">
        <text>uridine + ATP = UMP + ADP + H(+)</text>
        <dbReference type="Rhea" id="RHEA:16825"/>
        <dbReference type="ChEBI" id="CHEBI:15378"/>
        <dbReference type="ChEBI" id="CHEBI:16704"/>
        <dbReference type="ChEBI" id="CHEBI:30616"/>
        <dbReference type="ChEBI" id="CHEBI:57865"/>
        <dbReference type="ChEBI" id="CHEBI:456216"/>
        <dbReference type="EC" id="2.7.1.48"/>
    </reaction>
</comment>
<dbReference type="GO" id="GO:0005524">
    <property type="term" value="F:ATP binding"/>
    <property type="evidence" value="ECO:0007669"/>
    <property type="project" value="UniProtKB-UniRule"/>
</dbReference>
<evidence type="ECO:0000256" key="1">
    <source>
        <dbReference type="ARBA" id="ARBA00004496"/>
    </source>
</evidence>
<evidence type="ECO:0000256" key="7">
    <source>
        <dbReference type="ARBA" id="ARBA00022490"/>
    </source>
</evidence>
<accession>A0A235B597</accession>
<keyword evidence="20" id="KW-1185">Reference proteome</keyword>
<name>A0A235B597_9BACL</name>
<keyword evidence="11 16" id="KW-0067">ATP-binding</keyword>
<evidence type="ECO:0000256" key="13">
    <source>
        <dbReference type="ARBA" id="ARBA00031452"/>
    </source>
</evidence>
<dbReference type="GO" id="GO:0043771">
    <property type="term" value="F:cytidine kinase activity"/>
    <property type="evidence" value="ECO:0007669"/>
    <property type="project" value="RHEA"/>
</dbReference>
<comment type="subcellular location">
    <subcellularLocation>
        <location evidence="1 16 17">Cytoplasm</location>
    </subcellularLocation>
</comment>
<comment type="pathway">
    <text evidence="3 16 17">Pyrimidine metabolism; CTP biosynthesis via salvage pathway; CTP from cytidine: step 1/3.</text>
</comment>
<dbReference type="UniPathway" id="UPA00574">
    <property type="reaction ID" value="UER00637"/>
</dbReference>
<dbReference type="UniPathway" id="UPA00579">
    <property type="reaction ID" value="UER00640"/>
</dbReference>
<reference evidence="19 20" key="1">
    <citation type="submission" date="2017-07" db="EMBL/GenBank/DDBJ databases">
        <title>The genome sequence of Paludifilum halophilum highlights mechanisms for microbial adaptation to high salt environemnts.</title>
        <authorList>
            <person name="Belbahri L."/>
        </authorList>
    </citation>
    <scope>NUCLEOTIDE SEQUENCE [LARGE SCALE GENOMIC DNA]</scope>
    <source>
        <strain evidence="19 20">DSM 102817</strain>
    </source>
</reference>
<dbReference type="InterPro" id="IPR027417">
    <property type="entry name" value="P-loop_NTPase"/>
</dbReference>
<comment type="catalytic activity">
    <reaction evidence="14 17">
        <text>cytidine + ATP = CMP + ADP + H(+)</text>
        <dbReference type="Rhea" id="RHEA:24674"/>
        <dbReference type="ChEBI" id="CHEBI:15378"/>
        <dbReference type="ChEBI" id="CHEBI:17562"/>
        <dbReference type="ChEBI" id="CHEBI:30616"/>
        <dbReference type="ChEBI" id="CHEBI:60377"/>
        <dbReference type="ChEBI" id="CHEBI:456216"/>
        <dbReference type="EC" id="2.7.1.48"/>
    </reaction>
</comment>